<evidence type="ECO:0000256" key="6">
    <source>
        <dbReference type="ARBA" id="ARBA00022763"/>
    </source>
</evidence>
<organism evidence="12 13">
    <name type="scientific">Methanospirillum stamsii</name>
    <dbReference type="NCBI Taxonomy" id="1277351"/>
    <lineage>
        <taxon>Archaea</taxon>
        <taxon>Methanobacteriati</taxon>
        <taxon>Methanobacteriota</taxon>
        <taxon>Stenosarchaea group</taxon>
        <taxon>Methanomicrobia</taxon>
        <taxon>Methanomicrobiales</taxon>
        <taxon>Methanospirillaceae</taxon>
        <taxon>Methanospirillum</taxon>
    </lineage>
</organism>
<dbReference type="NCBIfam" id="NF000711">
    <property type="entry name" value="PRK00039.2-1"/>
    <property type="match status" value="1"/>
</dbReference>
<dbReference type="Gene3D" id="3.30.420.10">
    <property type="entry name" value="Ribonuclease H-like superfamily/Ribonuclease H"/>
    <property type="match status" value="1"/>
</dbReference>
<evidence type="ECO:0000313" key="13">
    <source>
        <dbReference type="Proteomes" id="UP000245934"/>
    </source>
</evidence>
<evidence type="ECO:0000256" key="2">
    <source>
        <dbReference type="ARBA" id="ARBA00022490"/>
    </source>
</evidence>
<dbReference type="EMBL" id="QGMZ01000011">
    <property type="protein sequence ID" value="PWR75256.1"/>
    <property type="molecule type" value="Genomic_DNA"/>
</dbReference>
<keyword evidence="13" id="KW-1185">Reference proteome</keyword>
<dbReference type="RefSeq" id="WP_109940118.1">
    <property type="nucleotide sequence ID" value="NZ_CP176366.1"/>
</dbReference>
<dbReference type="InterPro" id="IPR020563">
    <property type="entry name" value="X-over_junc_endoDNase_Mg_BS"/>
</dbReference>
<evidence type="ECO:0000256" key="9">
    <source>
        <dbReference type="ARBA" id="ARBA00023125"/>
    </source>
</evidence>
<evidence type="ECO:0000256" key="4">
    <source>
        <dbReference type="ARBA" id="ARBA00022723"/>
    </source>
</evidence>
<keyword evidence="11" id="KW-0234">DNA repair</keyword>
<dbReference type="PANTHER" id="PTHR30194">
    <property type="entry name" value="CROSSOVER JUNCTION ENDODEOXYRIBONUCLEASE RUVC"/>
    <property type="match status" value="1"/>
</dbReference>
<keyword evidence="10" id="KW-0233">DNA recombination</keyword>
<dbReference type="GeneID" id="97610826"/>
<keyword evidence="9" id="KW-0238">DNA-binding</keyword>
<comment type="similarity">
    <text evidence="1">Belongs to the RuvC family.</text>
</comment>
<evidence type="ECO:0000313" key="12">
    <source>
        <dbReference type="EMBL" id="PWR75256.1"/>
    </source>
</evidence>
<dbReference type="PRINTS" id="PR00696">
    <property type="entry name" value="RSOLVASERUVC"/>
</dbReference>
<dbReference type="CDD" id="cd16962">
    <property type="entry name" value="RuvC"/>
    <property type="match status" value="1"/>
</dbReference>
<keyword evidence="3" id="KW-0540">Nuclease</keyword>
<dbReference type="GO" id="GO:0006310">
    <property type="term" value="P:DNA recombination"/>
    <property type="evidence" value="ECO:0007669"/>
    <property type="project" value="UniProtKB-KW"/>
</dbReference>
<comment type="caution">
    <text evidence="12">The sequence shown here is derived from an EMBL/GenBank/DDBJ whole genome shotgun (WGS) entry which is preliminary data.</text>
</comment>
<dbReference type="Pfam" id="PF02075">
    <property type="entry name" value="RuvC"/>
    <property type="match status" value="1"/>
</dbReference>
<evidence type="ECO:0000256" key="11">
    <source>
        <dbReference type="ARBA" id="ARBA00023204"/>
    </source>
</evidence>
<dbReference type="FunFam" id="3.30.420.10:FF:000002">
    <property type="entry name" value="Crossover junction endodeoxyribonuclease RuvC"/>
    <property type="match status" value="1"/>
</dbReference>
<dbReference type="AlphaFoldDB" id="A0A2V2NCC5"/>
<proteinExistence type="inferred from homology"/>
<dbReference type="PROSITE" id="PS01321">
    <property type="entry name" value="RUVC"/>
    <property type="match status" value="1"/>
</dbReference>
<sequence length="165" mass="18432">MKEQLKIILGIDPGYGSCGYGIIKKDDKFPDVLKWGCIKTTPKTGEPQDRLLVIFQKIEELIINYGPTSMSIEKLFFSRNTTTALQVSEAKGVILLAAAKHQIPVFEYTPKQVKLAITGSGNADKKQMQMMITRILHLTEIPTPDDAADGLSLALCHMNWIRDLR</sequence>
<keyword evidence="4" id="KW-0479">Metal-binding</keyword>
<dbReference type="GO" id="GO:0003677">
    <property type="term" value="F:DNA binding"/>
    <property type="evidence" value="ECO:0007669"/>
    <property type="project" value="UniProtKB-KW"/>
</dbReference>
<gene>
    <name evidence="12" type="ORF">DLD82_05570</name>
</gene>
<dbReference type="GO" id="GO:0046872">
    <property type="term" value="F:metal ion binding"/>
    <property type="evidence" value="ECO:0007669"/>
    <property type="project" value="UniProtKB-KW"/>
</dbReference>
<dbReference type="GO" id="GO:0006281">
    <property type="term" value="P:DNA repair"/>
    <property type="evidence" value="ECO:0007669"/>
    <property type="project" value="UniProtKB-KW"/>
</dbReference>
<dbReference type="InterPro" id="IPR012337">
    <property type="entry name" value="RNaseH-like_sf"/>
</dbReference>
<keyword evidence="8" id="KW-0460">Magnesium</keyword>
<accession>A0A2V2NCC5</accession>
<keyword evidence="7" id="KW-0378">Hydrolase</keyword>
<evidence type="ECO:0000256" key="1">
    <source>
        <dbReference type="ARBA" id="ARBA00009518"/>
    </source>
</evidence>
<dbReference type="SUPFAM" id="SSF53098">
    <property type="entry name" value="Ribonuclease H-like"/>
    <property type="match status" value="1"/>
</dbReference>
<dbReference type="HAMAP" id="MF_00034">
    <property type="entry name" value="RuvC"/>
    <property type="match status" value="1"/>
</dbReference>
<evidence type="ECO:0000256" key="8">
    <source>
        <dbReference type="ARBA" id="ARBA00022842"/>
    </source>
</evidence>
<evidence type="ECO:0000256" key="3">
    <source>
        <dbReference type="ARBA" id="ARBA00022722"/>
    </source>
</evidence>
<protein>
    <submittedName>
        <fullName evidence="12">Crossover junction endodeoxyribonuclease RuvC</fullName>
    </submittedName>
</protein>
<dbReference type="Proteomes" id="UP000245934">
    <property type="component" value="Unassembled WGS sequence"/>
</dbReference>
<keyword evidence="6" id="KW-0227">DNA damage</keyword>
<dbReference type="InterPro" id="IPR036397">
    <property type="entry name" value="RNaseH_sf"/>
</dbReference>
<dbReference type="PANTHER" id="PTHR30194:SF3">
    <property type="entry name" value="CROSSOVER JUNCTION ENDODEOXYRIBONUCLEASE RUVC"/>
    <property type="match status" value="1"/>
</dbReference>
<name>A0A2V2NCC5_9EURY</name>
<dbReference type="NCBIfam" id="TIGR00228">
    <property type="entry name" value="ruvC"/>
    <property type="match status" value="1"/>
</dbReference>
<dbReference type="OrthoDB" id="145593at2157"/>
<dbReference type="GO" id="GO:0008821">
    <property type="term" value="F:crossover junction DNA endonuclease activity"/>
    <property type="evidence" value="ECO:0007669"/>
    <property type="project" value="InterPro"/>
</dbReference>
<keyword evidence="5" id="KW-0255">Endonuclease</keyword>
<evidence type="ECO:0000256" key="5">
    <source>
        <dbReference type="ARBA" id="ARBA00022759"/>
    </source>
</evidence>
<evidence type="ECO:0000256" key="10">
    <source>
        <dbReference type="ARBA" id="ARBA00023172"/>
    </source>
</evidence>
<dbReference type="InterPro" id="IPR002176">
    <property type="entry name" value="X-over_junc_endoDNase_RuvC"/>
</dbReference>
<evidence type="ECO:0000256" key="7">
    <source>
        <dbReference type="ARBA" id="ARBA00022801"/>
    </source>
</evidence>
<keyword evidence="2" id="KW-0963">Cytoplasm</keyword>
<reference evidence="12 13" key="1">
    <citation type="submission" date="2018-05" db="EMBL/GenBank/DDBJ databases">
        <title>Draft genome of Methanospirillum stamsii Pt1.</title>
        <authorList>
            <person name="Dueholm M.S."/>
            <person name="Nielsen P.H."/>
            <person name="Bakmann L.F."/>
            <person name="Otzen D.E."/>
        </authorList>
    </citation>
    <scope>NUCLEOTIDE SEQUENCE [LARGE SCALE GENOMIC DNA]</scope>
    <source>
        <strain evidence="12 13">Pt1</strain>
    </source>
</reference>